<dbReference type="PANTHER" id="PTHR46586">
    <property type="entry name" value="ANKYRIN REPEAT-CONTAINING PROTEIN"/>
    <property type="match status" value="1"/>
</dbReference>
<evidence type="ECO:0000313" key="1">
    <source>
        <dbReference type="EMBL" id="EFA75539.1"/>
    </source>
</evidence>
<protein>
    <recommendedName>
        <fullName evidence="3">Ankyrin repeat protein</fullName>
    </recommendedName>
</protein>
<comment type="caution">
    <text evidence="1">The sequence shown here is derived from an EMBL/GenBank/DDBJ whole genome shotgun (WGS) entry which is preliminary data.</text>
</comment>
<evidence type="ECO:0000313" key="2">
    <source>
        <dbReference type="Proteomes" id="UP000001396"/>
    </source>
</evidence>
<name>D3BSS4_HETP5</name>
<evidence type="ECO:0008006" key="3">
    <source>
        <dbReference type="Google" id="ProtNLM"/>
    </source>
</evidence>
<dbReference type="Proteomes" id="UP000001396">
    <property type="component" value="Unassembled WGS sequence"/>
</dbReference>
<dbReference type="Gene3D" id="1.25.40.20">
    <property type="entry name" value="Ankyrin repeat-containing domain"/>
    <property type="match status" value="1"/>
</dbReference>
<keyword evidence="2" id="KW-1185">Reference proteome</keyword>
<dbReference type="InterPro" id="IPR052050">
    <property type="entry name" value="SecEffector_AnkRepeat"/>
</dbReference>
<accession>D3BSS4</accession>
<dbReference type="FunCoup" id="D3BSS4">
    <property type="interactions" value="23"/>
</dbReference>
<organism evidence="1 2">
    <name type="scientific">Heterostelium pallidum (strain ATCC 26659 / Pp 5 / PN500)</name>
    <name type="common">Cellular slime mold</name>
    <name type="synonym">Polysphondylium pallidum</name>
    <dbReference type="NCBI Taxonomy" id="670386"/>
    <lineage>
        <taxon>Eukaryota</taxon>
        <taxon>Amoebozoa</taxon>
        <taxon>Evosea</taxon>
        <taxon>Eumycetozoa</taxon>
        <taxon>Dictyostelia</taxon>
        <taxon>Acytosteliales</taxon>
        <taxon>Acytosteliaceae</taxon>
        <taxon>Heterostelium</taxon>
    </lineage>
</organism>
<reference evidence="1 2" key="1">
    <citation type="journal article" date="2011" name="Genome Res.">
        <title>Phylogeny-wide analysis of social amoeba genomes highlights ancient origins for complex intercellular communication.</title>
        <authorList>
            <person name="Heidel A.J."/>
            <person name="Lawal H.M."/>
            <person name="Felder M."/>
            <person name="Schilde C."/>
            <person name="Helps N.R."/>
            <person name="Tunggal B."/>
            <person name="Rivero F."/>
            <person name="John U."/>
            <person name="Schleicher M."/>
            <person name="Eichinger L."/>
            <person name="Platzer M."/>
            <person name="Noegel A.A."/>
            <person name="Schaap P."/>
            <person name="Gloeckner G."/>
        </authorList>
    </citation>
    <scope>NUCLEOTIDE SEQUENCE [LARGE SCALE GENOMIC DNA]</scope>
    <source>
        <strain evidence="2">ATCC 26659 / Pp 5 / PN500</strain>
    </source>
</reference>
<dbReference type="AlphaFoldDB" id="D3BSS4"/>
<dbReference type="EMBL" id="ADBJ01000054">
    <property type="protein sequence ID" value="EFA75539.1"/>
    <property type="molecule type" value="Genomic_DNA"/>
</dbReference>
<dbReference type="GeneID" id="31366513"/>
<sequence length="446" mass="53430">MLPQLEVERLLRVYIFQQVRSIHVDYLREKSLKWNEVECKPYLLAGYNYFQLLKEYYKQRIENNKKWYHKFKFKDYSLKSDSTINHTLRIAVRHDRLEIIKYFMDRYKLYDFIDRLMNESVLNGKSEIFHYLDQLLRSIGKIHSYGFMVRSPRGKNMELLQWLTEKISIHNSEDNTITYPKKMISNAIGNAARVGRIDMIEYLMSKCDFTNNPDFAQPFILENCIMSGSIEMVEWILARGVNYKPTINYIELSAKYGHLNMVQYFERNNIGHFTGRTVANAVRLDNLQLVEWLHYNHSELFTSSTMDLSAKIGLSLVKWFHSNRTEGCTIGSMINASFNHDFETVKWLRENRSDSYNNRILNEIIIHPYPSSYEILKYLYDQNLYEKFNVNQRNIENIFFRSVGDIRCEDILNFMIDYQNQLFSAFDLKKEFRKVIKFYGMPNYMF</sequence>
<dbReference type="InterPro" id="IPR036770">
    <property type="entry name" value="Ankyrin_rpt-contain_sf"/>
</dbReference>
<dbReference type="RefSeq" id="XP_020427673.1">
    <property type="nucleotide sequence ID" value="XM_020581803.1"/>
</dbReference>
<dbReference type="InParanoid" id="D3BSS4"/>
<gene>
    <name evidence="1" type="ORF">PPL_11044</name>
</gene>
<dbReference type="SUPFAM" id="SSF48403">
    <property type="entry name" value="Ankyrin repeat"/>
    <property type="match status" value="1"/>
</dbReference>
<dbReference type="PANTHER" id="PTHR46586:SF3">
    <property type="entry name" value="ANKYRIN REPEAT-CONTAINING PROTEIN"/>
    <property type="match status" value="1"/>
</dbReference>
<proteinExistence type="predicted"/>